<dbReference type="Pfam" id="PF08240">
    <property type="entry name" value="ADH_N"/>
    <property type="match status" value="1"/>
</dbReference>
<evidence type="ECO:0000313" key="4">
    <source>
        <dbReference type="Proteomes" id="UP000811255"/>
    </source>
</evidence>
<sequence length="347" mass="37013">MRAIGLFKPLPADNPMSLVELDIPDPKPGPNDLLVRIEAISVNPADYRMRNRKADDGTFTVLGWDATGEVVGMGADVPGFALGDAVYYAGDLSRPGANSELHLVDSAIVARRPVSLSASDAVSLPLTALTAWEILFERFGLCPGLSSGPLTILIVGGAGGVGSIAIQLARMVPDLTVIATASRPASRAWCERLGAHAVIDHFADMGAQLAGQGLPRPNLVLLLNNPDRHYPAMANLLEAQGRICSVVPFDTAPDLNLLMRKSASFLWEFMFTRPMFSTPDKARQGEILKKVATFVDEGKLAPTASANLGPITAENLRTAHARLESGRTLGKLVLSGFPSPTRKENYP</sequence>
<accession>A0ABS5W419</accession>
<keyword evidence="1" id="KW-0479">Metal-binding</keyword>
<dbReference type="InterPro" id="IPR013154">
    <property type="entry name" value="ADH-like_N"/>
</dbReference>
<name>A0ABS5W419_9SPHN</name>
<dbReference type="InterPro" id="IPR036291">
    <property type="entry name" value="NAD(P)-bd_dom_sf"/>
</dbReference>
<dbReference type="InterPro" id="IPR011032">
    <property type="entry name" value="GroES-like_sf"/>
</dbReference>
<dbReference type="PANTHER" id="PTHR43482:SF1">
    <property type="entry name" value="PROTEIN AST1-RELATED"/>
    <property type="match status" value="1"/>
</dbReference>
<dbReference type="Gene3D" id="3.40.50.720">
    <property type="entry name" value="NAD(P)-binding Rossmann-like Domain"/>
    <property type="match status" value="1"/>
</dbReference>
<dbReference type="InterPro" id="IPR020843">
    <property type="entry name" value="ER"/>
</dbReference>
<dbReference type="InterPro" id="IPR052585">
    <property type="entry name" value="Lipid_raft_assoc_Zn_ADH"/>
</dbReference>
<protein>
    <recommendedName>
        <fullName evidence="1">Zinc-type alcohol dehydrogenase-like protein</fullName>
    </recommendedName>
</protein>
<comment type="caution">
    <text evidence="3">The sequence shown here is derived from an EMBL/GenBank/DDBJ whole genome shotgun (WGS) entry which is preliminary data.</text>
</comment>
<dbReference type="PANTHER" id="PTHR43482">
    <property type="entry name" value="PROTEIN AST1-RELATED"/>
    <property type="match status" value="1"/>
</dbReference>
<keyword evidence="1" id="KW-0560">Oxidoreductase</keyword>
<feature type="domain" description="Enoyl reductase (ER)" evidence="2">
    <location>
        <begin position="12"/>
        <end position="334"/>
    </location>
</feature>
<dbReference type="SUPFAM" id="SSF50129">
    <property type="entry name" value="GroES-like"/>
    <property type="match status" value="1"/>
</dbReference>
<reference evidence="3 4" key="1">
    <citation type="submission" date="2021-05" db="EMBL/GenBank/DDBJ databases">
        <title>Croceibacterium sp. LX-88 genome sequence.</title>
        <authorList>
            <person name="Luo X."/>
        </authorList>
    </citation>
    <scope>NUCLEOTIDE SEQUENCE [LARGE SCALE GENOMIC DNA]</scope>
    <source>
        <strain evidence="3 4">LX-88</strain>
    </source>
</reference>
<keyword evidence="1" id="KW-0862">Zinc</keyword>
<dbReference type="NCBIfam" id="TIGR02817">
    <property type="entry name" value="adh_fam_1"/>
    <property type="match status" value="1"/>
</dbReference>
<gene>
    <name evidence="3" type="ORF">KK137_09125</name>
</gene>
<evidence type="ECO:0000313" key="3">
    <source>
        <dbReference type="EMBL" id="MBT2134493.1"/>
    </source>
</evidence>
<dbReference type="EMBL" id="JAHFVK010000002">
    <property type="protein sequence ID" value="MBT2134493.1"/>
    <property type="molecule type" value="Genomic_DNA"/>
</dbReference>
<dbReference type="Proteomes" id="UP000811255">
    <property type="component" value="Unassembled WGS sequence"/>
</dbReference>
<dbReference type="SMART" id="SM00829">
    <property type="entry name" value="PKS_ER"/>
    <property type="match status" value="1"/>
</dbReference>
<organism evidence="3 4">
    <name type="scientific">Croceibacterium selenioxidans</name>
    <dbReference type="NCBI Taxonomy" id="2838833"/>
    <lineage>
        <taxon>Bacteria</taxon>
        <taxon>Pseudomonadati</taxon>
        <taxon>Pseudomonadota</taxon>
        <taxon>Alphaproteobacteria</taxon>
        <taxon>Sphingomonadales</taxon>
        <taxon>Erythrobacteraceae</taxon>
        <taxon>Croceibacterium</taxon>
    </lineage>
</organism>
<dbReference type="Pfam" id="PF13602">
    <property type="entry name" value="ADH_zinc_N_2"/>
    <property type="match status" value="1"/>
</dbReference>
<dbReference type="CDD" id="cd08252">
    <property type="entry name" value="AL_MDR"/>
    <property type="match status" value="1"/>
</dbReference>
<keyword evidence="4" id="KW-1185">Reference proteome</keyword>
<proteinExistence type="inferred from homology"/>
<dbReference type="SUPFAM" id="SSF51735">
    <property type="entry name" value="NAD(P)-binding Rossmann-fold domains"/>
    <property type="match status" value="1"/>
</dbReference>
<dbReference type="Gene3D" id="3.90.180.10">
    <property type="entry name" value="Medium-chain alcohol dehydrogenases, catalytic domain"/>
    <property type="match status" value="1"/>
</dbReference>
<evidence type="ECO:0000256" key="1">
    <source>
        <dbReference type="RuleBase" id="RU364000"/>
    </source>
</evidence>
<evidence type="ECO:0000259" key="2">
    <source>
        <dbReference type="SMART" id="SM00829"/>
    </source>
</evidence>
<dbReference type="InterPro" id="IPR014182">
    <property type="entry name" value="ADH_Zn_typ-1"/>
</dbReference>
<comment type="similarity">
    <text evidence="1">Belongs to the zinc-containing alcohol dehydrogenase family. Quinone oxidoreductase subfamily.</text>
</comment>
<dbReference type="RefSeq" id="WP_214536136.1">
    <property type="nucleotide sequence ID" value="NZ_JAHFVK010000002.1"/>
</dbReference>